<feature type="domain" description="Cytochrome b5 heme-binding" evidence="5">
    <location>
        <begin position="70"/>
        <end position="166"/>
    </location>
</feature>
<dbReference type="InterPro" id="IPR001199">
    <property type="entry name" value="Cyt_B5-like_heme/steroid-bd"/>
</dbReference>
<dbReference type="Proteomes" id="UP001190700">
    <property type="component" value="Unassembled WGS sequence"/>
</dbReference>
<dbReference type="SMART" id="SM01117">
    <property type="entry name" value="Cyt-b5"/>
    <property type="match status" value="1"/>
</dbReference>
<organism evidence="6 7">
    <name type="scientific">Cymbomonas tetramitiformis</name>
    <dbReference type="NCBI Taxonomy" id="36881"/>
    <lineage>
        <taxon>Eukaryota</taxon>
        <taxon>Viridiplantae</taxon>
        <taxon>Chlorophyta</taxon>
        <taxon>Pyramimonadophyceae</taxon>
        <taxon>Pyramimonadales</taxon>
        <taxon>Pyramimonadaceae</taxon>
        <taxon>Cymbomonas</taxon>
    </lineage>
</organism>
<proteinExistence type="inferred from homology"/>
<dbReference type="PANTHER" id="PTHR10281:SF4">
    <property type="entry name" value="NEUFERRICIN"/>
    <property type="match status" value="1"/>
</dbReference>
<evidence type="ECO:0000256" key="1">
    <source>
        <dbReference type="ARBA" id="ARBA00022665"/>
    </source>
</evidence>
<evidence type="ECO:0000259" key="5">
    <source>
        <dbReference type="SMART" id="SM01117"/>
    </source>
</evidence>
<dbReference type="GO" id="GO:0005496">
    <property type="term" value="F:steroid binding"/>
    <property type="evidence" value="ECO:0007669"/>
    <property type="project" value="UniProtKB-KW"/>
</dbReference>
<keyword evidence="4" id="KW-0812">Transmembrane</keyword>
<evidence type="ECO:0000256" key="4">
    <source>
        <dbReference type="SAM" id="Phobius"/>
    </source>
</evidence>
<dbReference type="GO" id="GO:0012505">
    <property type="term" value="C:endomembrane system"/>
    <property type="evidence" value="ECO:0007669"/>
    <property type="project" value="TreeGrafter"/>
</dbReference>
<dbReference type="GO" id="GO:0016020">
    <property type="term" value="C:membrane"/>
    <property type="evidence" value="ECO:0007669"/>
    <property type="project" value="TreeGrafter"/>
</dbReference>
<feature type="region of interest" description="Disordered" evidence="3">
    <location>
        <begin position="1"/>
        <end position="23"/>
    </location>
</feature>
<keyword evidence="1" id="KW-0754">Steroid-binding</keyword>
<feature type="transmembrane region" description="Helical" evidence="4">
    <location>
        <begin position="40"/>
        <end position="58"/>
    </location>
</feature>
<dbReference type="AlphaFoldDB" id="A0AAE0L3H3"/>
<keyword evidence="7" id="KW-1185">Reference proteome</keyword>
<dbReference type="EMBL" id="LGRX02010201">
    <property type="protein sequence ID" value="KAK3270781.1"/>
    <property type="molecule type" value="Genomic_DNA"/>
</dbReference>
<reference evidence="6 7" key="1">
    <citation type="journal article" date="2015" name="Genome Biol. Evol.">
        <title>Comparative Genomics of a Bacterivorous Green Alga Reveals Evolutionary Causalities and Consequences of Phago-Mixotrophic Mode of Nutrition.</title>
        <authorList>
            <person name="Burns J.A."/>
            <person name="Paasch A."/>
            <person name="Narechania A."/>
            <person name="Kim E."/>
        </authorList>
    </citation>
    <scope>NUCLEOTIDE SEQUENCE [LARGE SCALE GENOMIC DNA]</scope>
    <source>
        <strain evidence="6 7">PLY_AMNH</strain>
    </source>
</reference>
<keyword evidence="1" id="KW-0446">Lipid-binding</keyword>
<comment type="similarity">
    <text evidence="2">Belongs to the cytochrome b5 family. MAPR subfamily.</text>
</comment>
<sequence length="274" mass="30468">MASQQSGLRHRTQQEQDQSTLDSSVQQAVRKNGGFISNPFWLLVIGALAAYAFHHFLLGPVPGIPGQVVLTPEQLKQYGAKSGSATLYLAVLGQVFDVSRAQRIYGVDGSYSFFTGIDGSRAFISGIFNETGLTDDVTGLSVEDYNGLVEWRDFYHKDYTYVGRVVGRFYDQRGNPTQAVEAVEEGARQAVLDRKALKEEEKKIPTCNSKWSQKDGGMIWCKVGYPRKTFVKQRGSESQFRCACHQDVEHNDKKQLYKDCEASATSCITSPPAK</sequence>
<accession>A0AAE0L3H3</accession>
<gene>
    <name evidence="6" type="ORF">CYMTET_20835</name>
</gene>
<dbReference type="PANTHER" id="PTHR10281">
    <property type="entry name" value="MEMBRANE-ASSOCIATED PROGESTERONE RECEPTOR COMPONENT-RELATED"/>
    <property type="match status" value="1"/>
</dbReference>
<keyword evidence="4" id="KW-1133">Transmembrane helix</keyword>
<evidence type="ECO:0000256" key="2">
    <source>
        <dbReference type="ARBA" id="ARBA00038357"/>
    </source>
</evidence>
<comment type="caution">
    <text evidence="6">The sequence shown here is derived from an EMBL/GenBank/DDBJ whole genome shotgun (WGS) entry which is preliminary data.</text>
</comment>
<protein>
    <recommendedName>
        <fullName evidence="5">Cytochrome b5 heme-binding domain-containing protein</fullName>
    </recommendedName>
</protein>
<name>A0AAE0L3H3_9CHLO</name>
<evidence type="ECO:0000256" key="3">
    <source>
        <dbReference type="SAM" id="MobiDB-lite"/>
    </source>
</evidence>
<dbReference type="Gene3D" id="3.10.120.10">
    <property type="entry name" value="Cytochrome b5-like heme/steroid binding domain"/>
    <property type="match status" value="1"/>
</dbReference>
<dbReference type="InterPro" id="IPR036400">
    <property type="entry name" value="Cyt_B5-like_heme/steroid_sf"/>
</dbReference>
<evidence type="ECO:0000313" key="7">
    <source>
        <dbReference type="Proteomes" id="UP001190700"/>
    </source>
</evidence>
<dbReference type="InterPro" id="IPR050577">
    <property type="entry name" value="MAPR/NEUFC/NENF-like"/>
</dbReference>
<evidence type="ECO:0000313" key="6">
    <source>
        <dbReference type="EMBL" id="KAK3270781.1"/>
    </source>
</evidence>
<dbReference type="SUPFAM" id="SSF55856">
    <property type="entry name" value="Cytochrome b5-like heme/steroid binding domain"/>
    <property type="match status" value="1"/>
</dbReference>
<keyword evidence="4" id="KW-0472">Membrane</keyword>